<sequence>MSVPSVFNCQLICCSDFDKDQLVVNTKCGHLFHSTCLYKWIQIKKNCPKCSIVTTMNDIIRVYYEDTLNNQFSKYYKDKYMNLLEEIQYDKSNYPLLIDDLNEKIYGNKLEELESRIQCQEEIIDRLKQHREVNVKQIQHIKEKAAKKYSDFVFQYDTMKNSFQVKINQQSEEIYNLKKDNIILEREIKSLKTENERLKYINNLSRSQLSLYKEYDGS</sequence>
<dbReference type="CDD" id="cd16448">
    <property type="entry name" value="RING-H2"/>
    <property type="match status" value="1"/>
</dbReference>
<dbReference type="InterPro" id="IPR013083">
    <property type="entry name" value="Znf_RING/FYVE/PHD"/>
</dbReference>
<feature type="domain" description="RING-type" evidence="5">
    <location>
        <begin position="12"/>
        <end position="51"/>
    </location>
</feature>
<evidence type="ECO:0000259" key="5">
    <source>
        <dbReference type="PROSITE" id="PS50089"/>
    </source>
</evidence>
<evidence type="ECO:0000256" key="4">
    <source>
        <dbReference type="SAM" id="Coils"/>
    </source>
</evidence>
<dbReference type="STRING" id="131310.A0A0N4ZG62"/>
<dbReference type="GO" id="GO:0008270">
    <property type="term" value="F:zinc ion binding"/>
    <property type="evidence" value="ECO:0007669"/>
    <property type="project" value="UniProtKB-KW"/>
</dbReference>
<keyword evidence="1 3" id="KW-0479">Metal-binding</keyword>
<dbReference type="InterPro" id="IPR052639">
    <property type="entry name" value="TRAIP_ubiq-protein_ligase"/>
</dbReference>
<protein>
    <submittedName>
        <fullName evidence="7">RING-type domain-containing protein</fullName>
    </submittedName>
</protein>
<evidence type="ECO:0000256" key="1">
    <source>
        <dbReference type="ARBA" id="ARBA00022771"/>
    </source>
</evidence>
<accession>A0A0N4ZG62</accession>
<keyword evidence="6" id="KW-1185">Reference proteome</keyword>
<evidence type="ECO:0000256" key="2">
    <source>
        <dbReference type="ARBA" id="ARBA00022833"/>
    </source>
</evidence>
<dbReference type="GO" id="GO:0061630">
    <property type="term" value="F:ubiquitin protein ligase activity"/>
    <property type="evidence" value="ECO:0007669"/>
    <property type="project" value="TreeGrafter"/>
</dbReference>
<keyword evidence="2" id="KW-0862">Zinc</keyword>
<dbReference type="WBParaSite" id="PTRK_0000673900.1">
    <property type="protein sequence ID" value="PTRK_0000673900.1"/>
    <property type="gene ID" value="PTRK_0000673900"/>
</dbReference>
<dbReference type="GO" id="GO:0031297">
    <property type="term" value="P:replication fork processing"/>
    <property type="evidence" value="ECO:0007669"/>
    <property type="project" value="TreeGrafter"/>
</dbReference>
<evidence type="ECO:0000313" key="6">
    <source>
        <dbReference type="Proteomes" id="UP000038045"/>
    </source>
</evidence>
<dbReference type="AlphaFoldDB" id="A0A0N4ZG62"/>
<keyword evidence="1 3" id="KW-0863">Zinc-finger</keyword>
<evidence type="ECO:0000256" key="3">
    <source>
        <dbReference type="PROSITE-ProRule" id="PRU00175"/>
    </source>
</evidence>
<dbReference type="SUPFAM" id="SSF57850">
    <property type="entry name" value="RING/U-box"/>
    <property type="match status" value="1"/>
</dbReference>
<organism evidence="6 7">
    <name type="scientific">Parastrongyloides trichosuri</name>
    <name type="common">Possum-specific nematode worm</name>
    <dbReference type="NCBI Taxonomy" id="131310"/>
    <lineage>
        <taxon>Eukaryota</taxon>
        <taxon>Metazoa</taxon>
        <taxon>Ecdysozoa</taxon>
        <taxon>Nematoda</taxon>
        <taxon>Chromadorea</taxon>
        <taxon>Rhabditida</taxon>
        <taxon>Tylenchina</taxon>
        <taxon>Panagrolaimomorpha</taxon>
        <taxon>Strongyloidoidea</taxon>
        <taxon>Strongyloididae</taxon>
        <taxon>Parastrongyloides</taxon>
    </lineage>
</organism>
<reference evidence="7" key="1">
    <citation type="submission" date="2017-02" db="UniProtKB">
        <authorList>
            <consortium name="WormBaseParasite"/>
        </authorList>
    </citation>
    <scope>IDENTIFICATION</scope>
</reference>
<evidence type="ECO:0000313" key="7">
    <source>
        <dbReference type="WBParaSite" id="PTRK_0000673900.1"/>
    </source>
</evidence>
<proteinExistence type="predicted"/>
<dbReference type="GO" id="GO:0090734">
    <property type="term" value="C:site of DNA damage"/>
    <property type="evidence" value="ECO:0007669"/>
    <property type="project" value="TreeGrafter"/>
</dbReference>
<dbReference type="InterPro" id="IPR001841">
    <property type="entry name" value="Znf_RING"/>
</dbReference>
<dbReference type="PANTHER" id="PTHR46569">
    <property type="entry name" value="E3 UBIQUITIN-PROTEIN LIGASE TRAIP"/>
    <property type="match status" value="1"/>
</dbReference>
<dbReference type="GO" id="GO:0005634">
    <property type="term" value="C:nucleus"/>
    <property type="evidence" value="ECO:0007669"/>
    <property type="project" value="TreeGrafter"/>
</dbReference>
<dbReference type="Gene3D" id="3.30.40.10">
    <property type="entry name" value="Zinc/RING finger domain, C3HC4 (zinc finger)"/>
    <property type="match status" value="1"/>
</dbReference>
<name>A0A0N4ZG62_PARTI</name>
<dbReference type="GO" id="GO:0016567">
    <property type="term" value="P:protein ubiquitination"/>
    <property type="evidence" value="ECO:0007669"/>
    <property type="project" value="TreeGrafter"/>
</dbReference>
<dbReference type="Pfam" id="PF13639">
    <property type="entry name" value="zf-RING_2"/>
    <property type="match status" value="1"/>
</dbReference>
<dbReference type="Proteomes" id="UP000038045">
    <property type="component" value="Unplaced"/>
</dbReference>
<keyword evidence="4" id="KW-0175">Coiled coil</keyword>
<dbReference type="PANTHER" id="PTHR46569:SF1">
    <property type="entry name" value="E3 UBIQUITIN-PROTEIN LIGASE RFWD3-RELATED"/>
    <property type="match status" value="1"/>
</dbReference>
<dbReference type="PROSITE" id="PS50089">
    <property type="entry name" value="ZF_RING_2"/>
    <property type="match status" value="1"/>
</dbReference>
<feature type="coiled-coil region" evidence="4">
    <location>
        <begin position="167"/>
        <end position="201"/>
    </location>
</feature>